<organism evidence="1 2">
    <name type="scientific">Candidatus Avidehalobacter gallistercoris</name>
    <dbReference type="NCBI Taxonomy" id="2840694"/>
    <lineage>
        <taxon>Bacteria</taxon>
        <taxon>Bacillati</taxon>
        <taxon>Bacillota</taxon>
        <taxon>Clostridia</taxon>
        <taxon>Eubacteriales</taxon>
        <taxon>Peptococcaceae</taxon>
        <taxon>Peptococcaceae incertae sedis</taxon>
        <taxon>Candidatus Avidehalobacter</taxon>
    </lineage>
</organism>
<evidence type="ECO:0000313" key="2">
    <source>
        <dbReference type="Proteomes" id="UP000824124"/>
    </source>
</evidence>
<reference evidence="1" key="1">
    <citation type="submission" date="2020-10" db="EMBL/GenBank/DDBJ databases">
        <authorList>
            <person name="Gilroy R."/>
        </authorList>
    </citation>
    <scope>NUCLEOTIDE SEQUENCE</scope>
    <source>
        <strain evidence="1">2830</strain>
    </source>
</reference>
<reference evidence="1" key="2">
    <citation type="journal article" date="2021" name="PeerJ">
        <title>Extensive microbial diversity within the chicken gut microbiome revealed by metagenomics and culture.</title>
        <authorList>
            <person name="Gilroy R."/>
            <person name="Ravi A."/>
            <person name="Getino M."/>
            <person name="Pursley I."/>
            <person name="Horton D.L."/>
            <person name="Alikhan N.F."/>
            <person name="Baker D."/>
            <person name="Gharbi K."/>
            <person name="Hall N."/>
            <person name="Watson M."/>
            <person name="Adriaenssens E.M."/>
            <person name="Foster-Nyarko E."/>
            <person name="Jarju S."/>
            <person name="Secka A."/>
            <person name="Antonio M."/>
            <person name="Oren A."/>
            <person name="Chaudhuri R.R."/>
            <person name="La Ragione R."/>
            <person name="Hildebrand F."/>
            <person name="Pallen M.J."/>
        </authorList>
    </citation>
    <scope>NUCLEOTIDE SEQUENCE</scope>
    <source>
        <strain evidence="1">2830</strain>
    </source>
</reference>
<dbReference type="AlphaFoldDB" id="A0A9D1KY22"/>
<protein>
    <submittedName>
        <fullName evidence="1">DUF4368 domain-containing protein</fullName>
    </submittedName>
</protein>
<comment type="caution">
    <text evidence="1">The sequence shown here is derived from an EMBL/GenBank/DDBJ whole genome shotgun (WGS) entry which is preliminary data.</text>
</comment>
<sequence>MIRRNIIYPVRSALMEIRVLHILLAVTREKIRTDKEYVGIRELIPTIVNEFVKKIIVRAPEKYIEYR</sequence>
<dbReference type="EMBL" id="DVMH01000008">
    <property type="protein sequence ID" value="HIU09853.1"/>
    <property type="molecule type" value="Genomic_DNA"/>
</dbReference>
<name>A0A9D1KY22_9FIRM</name>
<accession>A0A9D1KY22</accession>
<proteinExistence type="predicted"/>
<dbReference type="Proteomes" id="UP000824124">
    <property type="component" value="Unassembled WGS sequence"/>
</dbReference>
<evidence type="ECO:0000313" key="1">
    <source>
        <dbReference type="EMBL" id="HIU09853.1"/>
    </source>
</evidence>
<gene>
    <name evidence="1" type="ORF">IAB00_01150</name>
</gene>